<feature type="region of interest" description="Disordered" evidence="1">
    <location>
        <begin position="1"/>
        <end position="39"/>
    </location>
</feature>
<comment type="caution">
    <text evidence="2">The sequence shown here is derived from an EMBL/GenBank/DDBJ whole genome shotgun (WGS) entry which is preliminary data.</text>
</comment>
<evidence type="ECO:0000256" key="1">
    <source>
        <dbReference type="SAM" id="MobiDB-lite"/>
    </source>
</evidence>
<dbReference type="GeneID" id="38787159"/>
<proteinExistence type="predicted"/>
<feature type="compositionally biased region" description="Basic and acidic residues" evidence="1">
    <location>
        <begin position="1"/>
        <end position="10"/>
    </location>
</feature>
<feature type="region of interest" description="Disordered" evidence="1">
    <location>
        <begin position="178"/>
        <end position="200"/>
    </location>
</feature>
<organism evidence="2 3">
    <name type="scientific">Sparassis crispa</name>
    <dbReference type="NCBI Taxonomy" id="139825"/>
    <lineage>
        <taxon>Eukaryota</taxon>
        <taxon>Fungi</taxon>
        <taxon>Dikarya</taxon>
        <taxon>Basidiomycota</taxon>
        <taxon>Agaricomycotina</taxon>
        <taxon>Agaricomycetes</taxon>
        <taxon>Polyporales</taxon>
        <taxon>Sparassidaceae</taxon>
        <taxon>Sparassis</taxon>
    </lineage>
</organism>
<gene>
    <name evidence="2" type="ORF">SCP_1900910</name>
</gene>
<feature type="compositionally biased region" description="Basic and acidic residues" evidence="1">
    <location>
        <begin position="24"/>
        <end position="39"/>
    </location>
</feature>
<dbReference type="AlphaFoldDB" id="A0A401H760"/>
<dbReference type="InParanoid" id="A0A401H760"/>
<dbReference type="RefSeq" id="XP_027621155.1">
    <property type="nucleotide sequence ID" value="XM_027765354.1"/>
</dbReference>
<dbReference type="EMBL" id="BFAD01000019">
    <property type="protein sequence ID" value="GBE90242.1"/>
    <property type="molecule type" value="Genomic_DNA"/>
</dbReference>
<sequence>MDISVEDERLSPIPVAGSSVDSNEESKGGEARRLPPDELGRVAKNMEPREAAYEIQFSAVTTQIRIIRHTPLKYRWFHSTGSHPVKFPPEFPPQASVDAYDVYTHSWPSGVAPRGMTQQMWIWKQHLHNSSAAWLPVSVGYYCETGRFTGRSLVLTDQGVPSWVGKLTLQRGYKHVGTGLDDGANPVQPGDASKGKSKMA</sequence>
<evidence type="ECO:0000313" key="3">
    <source>
        <dbReference type="Proteomes" id="UP000287166"/>
    </source>
</evidence>
<reference evidence="2 3" key="1">
    <citation type="journal article" date="2018" name="Sci. Rep.">
        <title>Genome sequence of the cauliflower mushroom Sparassis crispa (Hanabiratake) and its association with beneficial usage.</title>
        <authorList>
            <person name="Kiyama R."/>
            <person name="Furutani Y."/>
            <person name="Kawaguchi K."/>
            <person name="Nakanishi T."/>
        </authorList>
    </citation>
    <scope>NUCLEOTIDE SEQUENCE [LARGE SCALE GENOMIC DNA]</scope>
</reference>
<accession>A0A401H760</accession>
<dbReference type="Proteomes" id="UP000287166">
    <property type="component" value="Unassembled WGS sequence"/>
</dbReference>
<keyword evidence="3" id="KW-1185">Reference proteome</keyword>
<name>A0A401H760_9APHY</name>
<protein>
    <submittedName>
        <fullName evidence="2">Uncharacterized protein</fullName>
    </submittedName>
</protein>
<evidence type="ECO:0000313" key="2">
    <source>
        <dbReference type="EMBL" id="GBE90242.1"/>
    </source>
</evidence>